<dbReference type="PANTHER" id="PTHR33420">
    <property type="entry name" value="FIMBRIAL SUBUNIT ELFA-RELATED"/>
    <property type="match status" value="1"/>
</dbReference>
<dbReference type="Gene3D" id="2.60.40.1090">
    <property type="entry name" value="Fimbrial-type adhesion domain"/>
    <property type="match status" value="1"/>
</dbReference>
<feature type="domain" description="Fimbrial-type adhesion" evidence="1">
    <location>
        <begin position="31"/>
        <end position="179"/>
    </location>
</feature>
<dbReference type="GO" id="GO:0043709">
    <property type="term" value="P:cell adhesion involved in single-species biofilm formation"/>
    <property type="evidence" value="ECO:0007669"/>
    <property type="project" value="TreeGrafter"/>
</dbReference>
<dbReference type="KEGG" id="hpar:AL518_00985"/>
<organism evidence="2 3">
    <name type="scientific">Hafnia paralvei</name>
    <dbReference type="NCBI Taxonomy" id="546367"/>
    <lineage>
        <taxon>Bacteria</taxon>
        <taxon>Pseudomonadati</taxon>
        <taxon>Pseudomonadota</taxon>
        <taxon>Gammaproteobacteria</taxon>
        <taxon>Enterobacterales</taxon>
        <taxon>Hafniaceae</taxon>
        <taxon>Hafnia</taxon>
    </lineage>
</organism>
<accession>A0A2A2MCD3</accession>
<evidence type="ECO:0000259" key="1">
    <source>
        <dbReference type="Pfam" id="PF00419"/>
    </source>
</evidence>
<protein>
    <submittedName>
        <fullName evidence="2">Type 1 fimbrial protein</fullName>
    </submittedName>
</protein>
<dbReference type="InterPro" id="IPR036937">
    <property type="entry name" value="Adhesion_dom_fimbrial_sf"/>
</dbReference>
<dbReference type="Pfam" id="PF00419">
    <property type="entry name" value="Fimbrial"/>
    <property type="match status" value="1"/>
</dbReference>
<dbReference type="InterPro" id="IPR008966">
    <property type="entry name" value="Adhesion_dom_sf"/>
</dbReference>
<evidence type="ECO:0000313" key="3">
    <source>
        <dbReference type="Proteomes" id="UP000218796"/>
    </source>
</evidence>
<dbReference type="AlphaFoldDB" id="A0A2A2MCD3"/>
<dbReference type="InterPro" id="IPR000259">
    <property type="entry name" value="Adhesion_dom_fimbrial"/>
</dbReference>
<gene>
    <name evidence="2" type="ORF">CJD50_13210</name>
</gene>
<dbReference type="InterPro" id="IPR050263">
    <property type="entry name" value="Bact_Fimbrial_Adh_Pro"/>
</dbReference>
<dbReference type="GO" id="GO:0009289">
    <property type="term" value="C:pilus"/>
    <property type="evidence" value="ECO:0007669"/>
    <property type="project" value="InterPro"/>
</dbReference>
<dbReference type="GeneID" id="69637148"/>
<comment type="caution">
    <text evidence="2">The sequence shown here is derived from an EMBL/GenBank/DDBJ whole genome shotgun (WGS) entry which is preliminary data.</text>
</comment>
<dbReference type="OrthoDB" id="6522787at2"/>
<dbReference type="Proteomes" id="UP000218796">
    <property type="component" value="Unassembled WGS sequence"/>
</dbReference>
<dbReference type="EMBL" id="NQMS01000005">
    <property type="protein sequence ID" value="PAV95976.1"/>
    <property type="molecule type" value="Genomic_DNA"/>
</dbReference>
<keyword evidence="3" id="KW-1185">Reference proteome</keyword>
<proteinExistence type="predicted"/>
<dbReference type="SUPFAM" id="SSF49401">
    <property type="entry name" value="Bacterial adhesins"/>
    <property type="match status" value="1"/>
</dbReference>
<evidence type="ECO:0000313" key="2">
    <source>
        <dbReference type="EMBL" id="PAV95976.1"/>
    </source>
</evidence>
<dbReference type="PANTHER" id="PTHR33420:SF11">
    <property type="entry name" value="FIMBRIAL-LIKE PROTEIN"/>
    <property type="match status" value="1"/>
</dbReference>
<reference evidence="2 3" key="1">
    <citation type="submission" date="2017-08" db="EMBL/GenBank/DDBJ databases">
        <title>Draft Genome Sequence of Hafnia alvei CITHA-6 Isolated from Raw Bovine Milk.</title>
        <authorList>
            <person name="Culligan E.P."/>
            <person name="Mcsweeney A."/>
            <person name="O'Doherty C."/>
            <person name="Gleeson E."/>
            <person name="O'Riordan D."/>
            <person name="Sleator R.D."/>
        </authorList>
    </citation>
    <scope>NUCLEOTIDE SEQUENCE [LARGE SCALE GENOMIC DNA]</scope>
    <source>
        <strain evidence="2 3">CITHA-6</strain>
    </source>
</reference>
<dbReference type="RefSeq" id="WP_008815102.1">
    <property type="nucleotide sequence ID" value="NZ_CALECD010000035.1"/>
</dbReference>
<sequence>MFIRSWLYIAIGVIPILAHAQTGNITPGSLSMKGELIEAACVIDPLYREQWIEFGNISARDIAQGSGVLLTKNFNIKLTGCALASVIKPGSYYHSANVTFTGIPDSSDNQLLAIDGEARGFAIQLADTHGEILTLGKNTPDYALMDGDNILNFSASLVSTGRNIRAGDFYATARFFMDYL</sequence>
<name>A0A2A2MCD3_9GAMM</name>